<organism evidence="4 6">
    <name type="scientific">Didymodactylos carnosus</name>
    <dbReference type="NCBI Taxonomy" id="1234261"/>
    <lineage>
        <taxon>Eukaryota</taxon>
        <taxon>Metazoa</taxon>
        <taxon>Spiralia</taxon>
        <taxon>Gnathifera</taxon>
        <taxon>Rotifera</taxon>
        <taxon>Eurotatoria</taxon>
        <taxon>Bdelloidea</taxon>
        <taxon>Philodinida</taxon>
        <taxon>Philodinidae</taxon>
        <taxon>Didymodactylos</taxon>
    </lineage>
</organism>
<dbReference type="AlphaFoldDB" id="A0A814P2S0"/>
<keyword evidence="2" id="KW-1133">Transmembrane helix</keyword>
<evidence type="ECO:0000259" key="3">
    <source>
        <dbReference type="PROSITE" id="PS50878"/>
    </source>
</evidence>
<dbReference type="SUPFAM" id="SSF53756">
    <property type="entry name" value="UDP-Glycosyltransferase/glycogen phosphorylase"/>
    <property type="match status" value="1"/>
</dbReference>
<accession>A0A814P2S0</accession>
<dbReference type="PROSITE" id="PS50878">
    <property type="entry name" value="RT_POL"/>
    <property type="match status" value="1"/>
</dbReference>
<dbReference type="Proteomes" id="UP000681722">
    <property type="component" value="Unassembled WGS sequence"/>
</dbReference>
<dbReference type="EMBL" id="CAJOBC010005451">
    <property type="protein sequence ID" value="CAF3864226.1"/>
    <property type="molecule type" value="Genomic_DNA"/>
</dbReference>
<evidence type="ECO:0000313" key="6">
    <source>
        <dbReference type="Proteomes" id="UP000663829"/>
    </source>
</evidence>
<feature type="transmembrane region" description="Helical" evidence="2">
    <location>
        <begin position="875"/>
        <end position="896"/>
    </location>
</feature>
<gene>
    <name evidence="4" type="ORF">GPM918_LOCUS18657</name>
    <name evidence="5" type="ORF">SRO942_LOCUS18655</name>
</gene>
<feature type="non-terminal residue" evidence="4">
    <location>
        <position position="1"/>
    </location>
</feature>
<evidence type="ECO:0000313" key="4">
    <source>
        <dbReference type="EMBL" id="CAF1099159.1"/>
    </source>
</evidence>
<proteinExistence type="predicted"/>
<dbReference type="InterPro" id="IPR002213">
    <property type="entry name" value="UDP_glucos_trans"/>
</dbReference>
<dbReference type="InterPro" id="IPR050481">
    <property type="entry name" value="UDP-glycosyltransf_plant"/>
</dbReference>
<evidence type="ECO:0000313" key="5">
    <source>
        <dbReference type="EMBL" id="CAF3864226.1"/>
    </source>
</evidence>
<dbReference type="EMBL" id="CAJNOQ010005450">
    <property type="protein sequence ID" value="CAF1099159.1"/>
    <property type="molecule type" value="Genomic_DNA"/>
</dbReference>
<dbReference type="PANTHER" id="PTHR48049">
    <property type="entry name" value="GLYCOSYLTRANSFERASE"/>
    <property type="match status" value="1"/>
</dbReference>
<evidence type="ECO:0000256" key="2">
    <source>
        <dbReference type="SAM" id="Phobius"/>
    </source>
</evidence>
<dbReference type="InterPro" id="IPR000477">
    <property type="entry name" value="RT_dom"/>
</dbReference>
<dbReference type="Gene3D" id="3.40.50.2000">
    <property type="entry name" value="Glycogen Phosphorylase B"/>
    <property type="match status" value="2"/>
</dbReference>
<reference evidence="4" key="1">
    <citation type="submission" date="2021-02" db="EMBL/GenBank/DDBJ databases">
        <authorList>
            <person name="Nowell W R."/>
        </authorList>
    </citation>
    <scope>NUCLEOTIDE SEQUENCE</scope>
</reference>
<dbReference type="GO" id="GO:0035251">
    <property type="term" value="F:UDP-glucosyltransferase activity"/>
    <property type="evidence" value="ECO:0007669"/>
    <property type="project" value="InterPro"/>
</dbReference>
<name>A0A814P2S0_9BILA</name>
<dbReference type="Pfam" id="PF00078">
    <property type="entry name" value="RVT_1"/>
    <property type="match status" value="1"/>
</dbReference>
<sequence>CLSKDGLYPEEHRLRPISLLPNIGKWMERIMHQRILKWCEQNNIYVDEQSGFTLGRRLQTRILSLIEELRITTAANNRPALVIFVDFLSAFDKMWFPALMKNLIMLDMPLDLVKWIYSWLNGRTMSVYHGDEVSRTIQIFVGAPQGSILAATLFRLHVHFLPKSLVQSINHLFADDLAIVLQGSLDKRFSENIIELENLANKILKQLEKFADDNILPVNVLKTKAMLVHNVVKVRYPKLLYKNVVIEFVKVFKYLGVIICMKLGWGNIIKDRLMKIRKVYAGLRVISKTIPIAEIKMRKIAFLAYALPQFIWLFPLWFYFTEKQQIEIENVFCTGLRIIYNLQGWDDITTHVLTCEFSLKDFLFRYWKKFNKHLNESVEALLYQQTFGGAGHVIPMFELAKAMKNHNVTFLTQQTAQVYIDFKPYSSSSFRVVYSSDSPDALAMEKNNEQQAMSYFSNYSFFDALPYFIPLLGQMIISLLNKTIHILTFERFDVIVADLMIVGVPILCEKANTHCVTLSTSELPSILDFNLPNIFSLVTSKELTQITHRIYNAAFTMRLITKLMQKSASAFYTLFQSLPRIPGPFHDSFTPTNLLFSKSKSLKLVGMPPSFFTSSYSHHYTKYLGVFINETVVDNVDNDLTSWMKSKSRSSIIYGAFGSTSVIPLDRMYNLISGLAAFLLKEGDSSLLLAFRNTNYDTYQTVLKELDNDNFRDLLNNDKRVRIENRFVQQKWILQQNSVKMFLSHCGMGSSLEALYFNKSILCMPFSMEQFANAITIENLGVGESLFVPPSAVQSLISPYDFAKYTFTASRVIGKISALWMNVTYEKAVRLMSLEMKHAGGLKRAVEEIEFFVNLDGDLDRFTPFQSTLSLYQRYMLDLLLVLVVLPGAIITYIILKCYKRRRKEKTE</sequence>
<dbReference type="CDD" id="cd03784">
    <property type="entry name" value="GT1_Gtf-like"/>
    <property type="match status" value="1"/>
</dbReference>
<feature type="domain" description="Reverse transcriptase" evidence="3">
    <location>
        <begin position="1"/>
        <end position="259"/>
    </location>
</feature>
<keyword evidence="1" id="KW-0808">Transferase</keyword>
<comment type="caution">
    <text evidence="4">The sequence shown here is derived from an EMBL/GenBank/DDBJ whole genome shotgun (WGS) entry which is preliminary data.</text>
</comment>
<keyword evidence="2" id="KW-0472">Membrane</keyword>
<keyword evidence="6" id="KW-1185">Reference proteome</keyword>
<keyword evidence="2" id="KW-0812">Transmembrane</keyword>
<dbReference type="OrthoDB" id="5835829at2759"/>
<evidence type="ECO:0000256" key="1">
    <source>
        <dbReference type="ARBA" id="ARBA00022679"/>
    </source>
</evidence>
<dbReference type="CDD" id="cd01650">
    <property type="entry name" value="RT_nLTR_like"/>
    <property type="match status" value="1"/>
</dbReference>
<protein>
    <recommendedName>
        <fullName evidence="3">Reverse transcriptase domain-containing protein</fullName>
    </recommendedName>
</protein>
<dbReference type="Proteomes" id="UP000663829">
    <property type="component" value="Unassembled WGS sequence"/>
</dbReference>
<dbReference type="PANTHER" id="PTHR48049:SF132">
    <property type="entry name" value="GLYCOSYLTRANSFERASE"/>
    <property type="match status" value="1"/>
</dbReference>